<dbReference type="EC" id="3.1.26.4" evidence="6 14"/>
<name>A0A0A1W0U4_MICAE</name>
<dbReference type="PANTHER" id="PTHR10954:SF18">
    <property type="entry name" value="RIBONUCLEASE HII"/>
    <property type="match status" value="1"/>
</dbReference>
<dbReference type="CDD" id="cd07182">
    <property type="entry name" value="RNase_HII_bacteria_HII_like"/>
    <property type="match status" value="1"/>
</dbReference>
<keyword evidence="8 14" id="KW-0963">Cytoplasm</keyword>
<comment type="caution">
    <text evidence="18">The sequence shown here is derived from an EMBL/GenBank/DDBJ whole genome shotgun (WGS) entry which is preliminary data.</text>
</comment>
<dbReference type="Pfam" id="PF01351">
    <property type="entry name" value="RNase_HII"/>
    <property type="match status" value="1"/>
</dbReference>
<dbReference type="InterPro" id="IPR012337">
    <property type="entry name" value="RNaseH-like_sf"/>
</dbReference>
<dbReference type="InterPro" id="IPR036397">
    <property type="entry name" value="RNaseH_sf"/>
</dbReference>
<evidence type="ECO:0000313" key="18">
    <source>
        <dbReference type="EMBL" id="GAL95368.1"/>
    </source>
</evidence>
<comment type="cofactor">
    <cofactor evidence="14 15">
        <name>Mn(2+)</name>
        <dbReference type="ChEBI" id="CHEBI:29035"/>
    </cofactor>
    <cofactor evidence="14 15">
        <name>Mg(2+)</name>
        <dbReference type="ChEBI" id="CHEBI:18420"/>
    </cofactor>
    <text evidence="14 15">Manganese or magnesium. Binds 1 divalent metal ion per monomer in the absence of substrate. May bind a second metal ion after substrate binding.</text>
</comment>
<evidence type="ECO:0000256" key="13">
    <source>
        <dbReference type="ARBA" id="ARBA00023211"/>
    </source>
</evidence>
<dbReference type="GO" id="GO:0003723">
    <property type="term" value="F:RNA binding"/>
    <property type="evidence" value="ECO:0007669"/>
    <property type="project" value="UniProtKB-UniRule"/>
</dbReference>
<dbReference type="GO" id="GO:0006298">
    <property type="term" value="P:mismatch repair"/>
    <property type="evidence" value="ECO:0007669"/>
    <property type="project" value="TreeGrafter"/>
</dbReference>
<feature type="binding site" evidence="14 15">
    <location>
        <position position="11"/>
    </location>
    <ligand>
        <name>a divalent metal cation</name>
        <dbReference type="ChEBI" id="CHEBI:60240"/>
    </ligand>
</feature>
<dbReference type="GO" id="GO:0030145">
    <property type="term" value="F:manganese ion binding"/>
    <property type="evidence" value="ECO:0007669"/>
    <property type="project" value="UniProtKB-UniRule"/>
</dbReference>
<keyword evidence="12 14" id="KW-0378">Hydrolase</keyword>
<evidence type="ECO:0000256" key="1">
    <source>
        <dbReference type="ARBA" id="ARBA00000077"/>
    </source>
</evidence>
<dbReference type="SUPFAM" id="SSF53098">
    <property type="entry name" value="Ribonuclease H-like"/>
    <property type="match status" value="1"/>
</dbReference>
<comment type="similarity">
    <text evidence="5 14 16">Belongs to the RNase HII family.</text>
</comment>
<dbReference type="InterPro" id="IPR022898">
    <property type="entry name" value="RNase_HII"/>
</dbReference>
<evidence type="ECO:0000256" key="5">
    <source>
        <dbReference type="ARBA" id="ARBA00007383"/>
    </source>
</evidence>
<feature type="domain" description="RNase H type-2" evidence="17">
    <location>
        <begin position="5"/>
        <end position="198"/>
    </location>
</feature>
<dbReference type="GO" id="GO:0032299">
    <property type="term" value="C:ribonuclease H2 complex"/>
    <property type="evidence" value="ECO:0007669"/>
    <property type="project" value="TreeGrafter"/>
</dbReference>
<dbReference type="RefSeq" id="WP_045361804.1">
    <property type="nucleotide sequence ID" value="NZ_BBPA01000070.1"/>
</dbReference>
<organism evidence="18 19">
    <name type="scientific">Microcystis aeruginosa NIES-44</name>
    <dbReference type="NCBI Taxonomy" id="449439"/>
    <lineage>
        <taxon>Bacteria</taxon>
        <taxon>Bacillati</taxon>
        <taxon>Cyanobacteriota</taxon>
        <taxon>Cyanophyceae</taxon>
        <taxon>Oscillatoriophycideae</taxon>
        <taxon>Chroococcales</taxon>
        <taxon>Microcystaceae</taxon>
        <taxon>Microcystis</taxon>
    </lineage>
</organism>
<dbReference type="GO" id="GO:0043137">
    <property type="term" value="P:DNA replication, removal of RNA primer"/>
    <property type="evidence" value="ECO:0007669"/>
    <property type="project" value="TreeGrafter"/>
</dbReference>
<evidence type="ECO:0000256" key="10">
    <source>
        <dbReference type="ARBA" id="ARBA00022723"/>
    </source>
</evidence>
<dbReference type="GO" id="GO:0005737">
    <property type="term" value="C:cytoplasm"/>
    <property type="evidence" value="ECO:0007669"/>
    <property type="project" value="UniProtKB-SubCell"/>
</dbReference>
<gene>
    <name evidence="14" type="primary">rnhB</name>
    <name evidence="18" type="ORF">N44_04223</name>
</gene>
<comment type="function">
    <text evidence="3 14 16">Endonuclease that specifically degrades the RNA of RNA-DNA hybrids.</text>
</comment>
<keyword evidence="10 14" id="KW-0479">Metal-binding</keyword>
<dbReference type="Gene3D" id="3.30.420.10">
    <property type="entry name" value="Ribonuclease H-like superfamily/Ribonuclease H"/>
    <property type="match status" value="1"/>
</dbReference>
<evidence type="ECO:0000256" key="12">
    <source>
        <dbReference type="ARBA" id="ARBA00022801"/>
    </source>
</evidence>
<evidence type="ECO:0000313" key="19">
    <source>
        <dbReference type="Proteomes" id="UP000030321"/>
    </source>
</evidence>
<dbReference type="Proteomes" id="UP000030321">
    <property type="component" value="Unassembled WGS sequence"/>
</dbReference>
<evidence type="ECO:0000256" key="8">
    <source>
        <dbReference type="ARBA" id="ARBA00022490"/>
    </source>
</evidence>
<evidence type="ECO:0000256" key="11">
    <source>
        <dbReference type="ARBA" id="ARBA00022759"/>
    </source>
</evidence>
<evidence type="ECO:0000256" key="7">
    <source>
        <dbReference type="ARBA" id="ARBA00019179"/>
    </source>
</evidence>
<evidence type="ECO:0000256" key="16">
    <source>
        <dbReference type="RuleBase" id="RU003515"/>
    </source>
</evidence>
<dbReference type="AlphaFoldDB" id="A0A0A1W0U4"/>
<dbReference type="InterPro" id="IPR024567">
    <property type="entry name" value="RNase_HII/HIII_dom"/>
</dbReference>
<evidence type="ECO:0000259" key="17">
    <source>
        <dbReference type="PROSITE" id="PS51975"/>
    </source>
</evidence>
<dbReference type="PROSITE" id="PS51975">
    <property type="entry name" value="RNASE_H_2"/>
    <property type="match status" value="1"/>
</dbReference>
<sequence length="208" mass="23099">MSAEPLIAGVDEVGRGALFGPVVAAVVVTVPSGFARLWELGVKDSKQLSPQKRQKLSRQIQRDFVCRIGYATVKEIDRLNIFHASLLAMSRAIGKLPLSPSLCWVDGKHIIKDLSIPQKAVIQGDQQSPVIAAASIVAKVWRDDLITRWHRRYPDYGLARHKGYGTAQHLEAIGNYGVTSQHRLSFSPCQPRLEHDCRTICPRVIEIS</sequence>
<keyword evidence="9 14" id="KW-0540">Nuclease</keyword>
<evidence type="ECO:0000256" key="15">
    <source>
        <dbReference type="PROSITE-ProRule" id="PRU01319"/>
    </source>
</evidence>
<feature type="binding site" evidence="14 15">
    <location>
        <position position="106"/>
    </location>
    <ligand>
        <name>a divalent metal cation</name>
        <dbReference type="ChEBI" id="CHEBI:60240"/>
    </ligand>
</feature>
<dbReference type="NCBIfam" id="NF000595">
    <property type="entry name" value="PRK00015.1-3"/>
    <property type="match status" value="1"/>
</dbReference>
<accession>A0A0A1W0U4</accession>
<comment type="subcellular location">
    <subcellularLocation>
        <location evidence="4 14">Cytoplasm</location>
    </subcellularLocation>
</comment>
<keyword evidence="13 14" id="KW-0464">Manganese</keyword>
<dbReference type="HAMAP" id="MF_00052_B">
    <property type="entry name" value="RNase_HII_B"/>
    <property type="match status" value="1"/>
</dbReference>
<evidence type="ECO:0000256" key="4">
    <source>
        <dbReference type="ARBA" id="ARBA00004496"/>
    </source>
</evidence>
<reference evidence="19" key="1">
    <citation type="journal article" date="2015" name="Genome">
        <title>Whole Genome Sequence of the Non-Microcystin-Producing Microcystis aeruginosa Strain NIES-44.</title>
        <authorList>
            <person name="Okano K."/>
            <person name="Miyata N."/>
            <person name="Ozaki Y."/>
        </authorList>
    </citation>
    <scope>NUCLEOTIDE SEQUENCE [LARGE SCALE GENOMIC DNA]</scope>
    <source>
        <strain evidence="19">NIES-44</strain>
    </source>
</reference>
<evidence type="ECO:0000256" key="6">
    <source>
        <dbReference type="ARBA" id="ARBA00012180"/>
    </source>
</evidence>
<protein>
    <recommendedName>
        <fullName evidence="7 14">Ribonuclease HII</fullName>
        <shortName evidence="14">RNase HII</shortName>
        <ecNumber evidence="6 14">3.1.26.4</ecNumber>
    </recommendedName>
</protein>
<proteinExistence type="inferred from homology"/>
<keyword evidence="11 14" id="KW-0255">Endonuclease</keyword>
<dbReference type="EMBL" id="BBPA01000070">
    <property type="protein sequence ID" value="GAL95368.1"/>
    <property type="molecule type" value="Genomic_DNA"/>
</dbReference>
<evidence type="ECO:0000256" key="9">
    <source>
        <dbReference type="ARBA" id="ARBA00022722"/>
    </source>
</evidence>
<evidence type="ECO:0000256" key="14">
    <source>
        <dbReference type="HAMAP-Rule" id="MF_00052"/>
    </source>
</evidence>
<dbReference type="GO" id="GO:0004523">
    <property type="term" value="F:RNA-DNA hybrid ribonuclease activity"/>
    <property type="evidence" value="ECO:0007669"/>
    <property type="project" value="UniProtKB-UniRule"/>
</dbReference>
<dbReference type="InterPro" id="IPR001352">
    <property type="entry name" value="RNase_HII/HIII"/>
</dbReference>
<comment type="catalytic activity">
    <reaction evidence="1 14 15 16">
        <text>Endonucleolytic cleavage to 5'-phosphomonoester.</text>
        <dbReference type="EC" id="3.1.26.4"/>
    </reaction>
</comment>
<evidence type="ECO:0000256" key="3">
    <source>
        <dbReference type="ARBA" id="ARBA00004065"/>
    </source>
</evidence>
<dbReference type="PANTHER" id="PTHR10954">
    <property type="entry name" value="RIBONUCLEASE H2 SUBUNIT A"/>
    <property type="match status" value="1"/>
</dbReference>
<evidence type="ECO:0000256" key="2">
    <source>
        <dbReference type="ARBA" id="ARBA00001946"/>
    </source>
</evidence>
<feature type="binding site" evidence="14 15">
    <location>
        <position position="12"/>
    </location>
    <ligand>
        <name>a divalent metal cation</name>
        <dbReference type="ChEBI" id="CHEBI:60240"/>
    </ligand>
</feature>
<comment type="cofactor">
    <cofactor evidence="2">
        <name>Mg(2+)</name>
        <dbReference type="ChEBI" id="CHEBI:18420"/>
    </cofactor>
</comment>